<dbReference type="InterPro" id="IPR058625">
    <property type="entry name" value="MdtA-like_BSH"/>
</dbReference>
<keyword evidence="2" id="KW-0812">Transmembrane</keyword>
<dbReference type="InterPro" id="IPR006143">
    <property type="entry name" value="RND_pump_MFP"/>
</dbReference>
<dbReference type="Pfam" id="PF25917">
    <property type="entry name" value="BSH_RND"/>
    <property type="match status" value="1"/>
</dbReference>
<feature type="transmembrane region" description="Helical" evidence="2">
    <location>
        <begin position="21"/>
        <end position="42"/>
    </location>
</feature>
<dbReference type="Proteomes" id="UP001241605">
    <property type="component" value="Plasmid unnamed2"/>
</dbReference>
<evidence type="ECO:0000256" key="1">
    <source>
        <dbReference type="ARBA" id="ARBA00009477"/>
    </source>
</evidence>
<evidence type="ECO:0000259" key="4">
    <source>
        <dbReference type="Pfam" id="PF25954"/>
    </source>
</evidence>
<reference evidence="5 6" key="1">
    <citation type="submission" date="2023-05" db="EMBL/GenBank/DDBJ databases">
        <title>YMD87, complete Genome.</title>
        <authorList>
            <person name="Zhang J."/>
            <person name="Xu X."/>
        </authorList>
    </citation>
    <scope>NUCLEOTIDE SEQUENCE [LARGE SCALE GENOMIC DNA]</scope>
    <source>
        <strain evidence="5 6">YMD87</strain>
        <plasmid evidence="5 6">unnamed2</plasmid>
    </source>
</reference>
<evidence type="ECO:0000313" key="5">
    <source>
        <dbReference type="EMBL" id="WGW06018.1"/>
    </source>
</evidence>
<accession>A0ABY8QQ24</accession>
<feature type="domain" description="CusB-like beta-barrel" evidence="4">
    <location>
        <begin position="243"/>
        <end position="317"/>
    </location>
</feature>
<keyword evidence="2" id="KW-0472">Membrane</keyword>
<dbReference type="InterPro" id="IPR058792">
    <property type="entry name" value="Beta-barrel_RND_2"/>
</dbReference>
<organism evidence="5 6">
    <name type="scientific">Tropicibacter oceani</name>
    <dbReference type="NCBI Taxonomy" id="3058420"/>
    <lineage>
        <taxon>Bacteria</taxon>
        <taxon>Pseudomonadati</taxon>
        <taxon>Pseudomonadota</taxon>
        <taxon>Alphaproteobacteria</taxon>
        <taxon>Rhodobacterales</taxon>
        <taxon>Roseobacteraceae</taxon>
        <taxon>Tropicibacter</taxon>
    </lineage>
</organism>
<dbReference type="PANTHER" id="PTHR30469">
    <property type="entry name" value="MULTIDRUG RESISTANCE PROTEIN MDTA"/>
    <property type="match status" value="1"/>
</dbReference>
<feature type="domain" description="Multidrug resistance protein MdtA-like barrel-sandwich hybrid" evidence="3">
    <location>
        <begin position="78"/>
        <end position="230"/>
    </location>
</feature>
<gene>
    <name evidence="5" type="ORF">QF118_19410</name>
</gene>
<keyword evidence="6" id="KW-1185">Reference proteome</keyword>
<dbReference type="Gene3D" id="2.40.420.20">
    <property type="match status" value="1"/>
</dbReference>
<comment type="similarity">
    <text evidence="1">Belongs to the membrane fusion protein (MFP) (TC 8.A.1) family.</text>
</comment>
<dbReference type="SUPFAM" id="SSF111369">
    <property type="entry name" value="HlyD-like secretion proteins"/>
    <property type="match status" value="1"/>
</dbReference>
<dbReference type="PANTHER" id="PTHR30469:SF33">
    <property type="entry name" value="SLR1207 PROTEIN"/>
    <property type="match status" value="1"/>
</dbReference>
<dbReference type="EMBL" id="CP124618">
    <property type="protein sequence ID" value="WGW06018.1"/>
    <property type="molecule type" value="Genomic_DNA"/>
</dbReference>
<name>A0ABY8QQ24_9RHOB</name>
<evidence type="ECO:0000313" key="6">
    <source>
        <dbReference type="Proteomes" id="UP001241605"/>
    </source>
</evidence>
<dbReference type="Gene3D" id="2.40.50.100">
    <property type="match status" value="1"/>
</dbReference>
<protein>
    <submittedName>
        <fullName evidence="5">Efflux RND transporter periplasmic adaptor subunit</fullName>
    </submittedName>
</protein>
<geneLocation type="plasmid" evidence="5 6">
    <name>unnamed2</name>
</geneLocation>
<dbReference type="RefSeq" id="WP_282302641.1">
    <property type="nucleotide sequence ID" value="NZ_CP124618.1"/>
</dbReference>
<dbReference type="NCBIfam" id="TIGR01730">
    <property type="entry name" value="RND_mfp"/>
    <property type="match status" value="1"/>
</dbReference>
<dbReference type="Gene3D" id="2.40.30.170">
    <property type="match status" value="1"/>
</dbReference>
<proteinExistence type="inferred from homology"/>
<sequence>MPDTPQDVAKTLGLTKGARRIPRGVGTAVVLAGLVALAGWWWTSATAEKPVTYTTAQAATADLRVTVTATGTVEPTNLVEISSELSGTLARVNVDFNDPVTKGTVLAELDTTKLDAQVAVAKAGLDSAIARVAMATASLEDAREKYETTQSLEERGVSAHQTLVTQKTAFVRAQAELQSAIADRSLAEADLDLHQAELEKGCICSPIDGVVLNRSVDAGQIVAASLSAPVLFTIAEDLTKMELQVYIDEADIGRTKVGNTAEFTVDAYDERIFPAQITEIRFAPETIDGVVSYKAILAIDNADMALRPGMTATADITVAQIEQALTVPNAALRYAPPAAPVEAEERSGLLGMLIPTRPDDAASGDAKTLWLLRDGKPQEIPIRAGQTDGRLTEILQGDLKAGDMVITDQSDG</sequence>
<evidence type="ECO:0000259" key="3">
    <source>
        <dbReference type="Pfam" id="PF25917"/>
    </source>
</evidence>
<keyword evidence="5" id="KW-0614">Plasmid</keyword>
<evidence type="ECO:0000256" key="2">
    <source>
        <dbReference type="SAM" id="Phobius"/>
    </source>
</evidence>
<keyword evidence="2" id="KW-1133">Transmembrane helix</keyword>
<dbReference type="Pfam" id="PF25954">
    <property type="entry name" value="Beta-barrel_RND_2"/>
    <property type="match status" value="1"/>
</dbReference>